<protein>
    <submittedName>
        <fullName evidence="1">Uncharacterized protein</fullName>
    </submittedName>
</protein>
<dbReference type="EMBL" id="JBHTCP010000006">
    <property type="protein sequence ID" value="MFC7370789.1"/>
    <property type="molecule type" value="Genomic_DNA"/>
</dbReference>
<dbReference type="Proteomes" id="UP001596549">
    <property type="component" value="Unassembled WGS sequence"/>
</dbReference>
<comment type="caution">
    <text evidence="1">The sequence shown here is derived from an EMBL/GenBank/DDBJ whole genome shotgun (WGS) entry which is preliminary data.</text>
</comment>
<dbReference type="RefSeq" id="WP_379746722.1">
    <property type="nucleotide sequence ID" value="NZ_JBHTCP010000006.1"/>
</dbReference>
<sequence length="154" mass="16909">MMTKVKLPMPAGLILERAAAAGLKGADLADAVRDQNRSAFKEAGISEESIDYILEFGAQNQEVWDSAVYHGYVFKFLSIRGLQNFLIARLGLKEGEDFVFYETFLDSVRIPADSLSSLKETVPGNWMFTVIGNRGIYRIEHVTASAGASAVSKN</sequence>
<evidence type="ECO:0000313" key="2">
    <source>
        <dbReference type="Proteomes" id="UP001596549"/>
    </source>
</evidence>
<gene>
    <name evidence="1" type="ORF">ACFQPF_03795</name>
</gene>
<proteinExistence type="predicted"/>
<reference evidence="2" key="1">
    <citation type="journal article" date="2019" name="Int. J. Syst. Evol. Microbiol.">
        <title>The Global Catalogue of Microorganisms (GCM) 10K type strain sequencing project: providing services to taxonomists for standard genome sequencing and annotation.</title>
        <authorList>
            <consortium name="The Broad Institute Genomics Platform"/>
            <consortium name="The Broad Institute Genome Sequencing Center for Infectious Disease"/>
            <person name="Wu L."/>
            <person name="Ma J."/>
        </authorList>
    </citation>
    <scope>NUCLEOTIDE SEQUENCE [LARGE SCALE GENOMIC DNA]</scope>
    <source>
        <strain evidence="2">NBRC 106396</strain>
    </source>
</reference>
<name>A0ABW2NJY0_9BACL</name>
<evidence type="ECO:0000313" key="1">
    <source>
        <dbReference type="EMBL" id="MFC7370789.1"/>
    </source>
</evidence>
<keyword evidence="2" id="KW-1185">Reference proteome</keyword>
<organism evidence="1 2">
    <name type="scientific">Fictibacillus iocasae</name>
    <dbReference type="NCBI Taxonomy" id="2715437"/>
    <lineage>
        <taxon>Bacteria</taxon>
        <taxon>Bacillati</taxon>
        <taxon>Bacillota</taxon>
        <taxon>Bacilli</taxon>
        <taxon>Bacillales</taxon>
        <taxon>Fictibacillaceae</taxon>
        <taxon>Fictibacillus</taxon>
    </lineage>
</organism>
<accession>A0ABW2NJY0</accession>